<name>A0LAH8_MAGMM</name>
<dbReference type="RefSeq" id="WP_011714090.1">
    <property type="nucleotide sequence ID" value="NC_008576.1"/>
</dbReference>
<feature type="region of interest" description="Disordered" evidence="1">
    <location>
        <begin position="1"/>
        <end position="22"/>
    </location>
</feature>
<gene>
    <name evidence="2" type="ordered locus">Mmc1_2471</name>
</gene>
<dbReference type="OrthoDB" id="5419902at2"/>
<proteinExistence type="predicted"/>
<evidence type="ECO:0000256" key="1">
    <source>
        <dbReference type="SAM" id="MobiDB-lite"/>
    </source>
</evidence>
<accession>A0LAH8</accession>
<dbReference type="EMBL" id="CP000471">
    <property type="protein sequence ID" value="ABK44971.1"/>
    <property type="molecule type" value="Genomic_DNA"/>
</dbReference>
<protein>
    <submittedName>
        <fullName evidence="2">Uncharacterized protein</fullName>
    </submittedName>
</protein>
<evidence type="ECO:0000313" key="2">
    <source>
        <dbReference type="EMBL" id="ABK44971.1"/>
    </source>
</evidence>
<dbReference type="Proteomes" id="UP000002586">
    <property type="component" value="Chromosome"/>
</dbReference>
<dbReference type="KEGG" id="mgm:Mmc1_2471"/>
<evidence type="ECO:0000313" key="3">
    <source>
        <dbReference type="Proteomes" id="UP000002586"/>
    </source>
</evidence>
<keyword evidence="3" id="KW-1185">Reference proteome</keyword>
<dbReference type="HOGENOM" id="CLU_1576608_0_0_5"/>
<reference evidence="2 3" key="2">
    <citation type="journal article" date="2012" name="Int. J. Syst. Evol. Microbiol.">
        <title>Magnetococcus marinus gen. nov., sp. nov., a marine, magnetotactic bacterium that represents a novel lineage (Magnetococcaceae fam. nov.; Magnetococcales ord. nov.) at the base of the Alphaproteobacteria.</title>
        <authorList>
            <person name="Bazylinski D.A."/>
            <person name="Williams T.J."/>
            <person name="Lefevre C.T."/>
            <person name="Berg R.J."/>
            <person name="Zhang C.L."/>
            <person name="Bowser S.S."/>
            <person name="Dean A.J."/>
            <person name="Beveridge T.J."/>
        </authorList>
    </citation>
    <scope>NUCLEOTIDE SEQUENCE [LARGE SCALE GENOMIC DNA]</scope>
    <source>
        <strain evidence="3">ATCC BAA-1437 / JCM 17883 / MC-1</strain>
    </source>
</reference>
<sequence>MNKKKEAKKKGDTPPIHGIALDKESAQRLTRLGESTGLSAADVIAQALKFWEDKGLTQPTTTPRPTTELPQLERLLKQEHAHLLAQLDKRLQQFAQHPTPDEEEARRVMPEPTRKQLVQEALKLRDEGLSWGRIADLFNRRGQATLSGIGKWHGQTLGHWIRRETGEEP</sequence>
<organism evidence="2 3">
    <name type="scientific">Magnetococcus marinus (strain ATCC BAA-1437 / JCM 17883 / MC-1)</name>
    <dbReference type="NCBI Taxonomy" id="156889"/>
    <lineage>
        <taxon>Bacteria</taxon>
        <taxon>Pseudomonadati</taxon>
        <taxon>Pseudomonadota</taxon>
        <taxon>Magnetococcia</taxon>
        <taxon>Magnetococcales</taxon>
        <taxon>Magnetococcaceae</taxon>
        <taxon>Magnetococcus</taxon>
    </lineage>
</organism>
<dbReference type="AlphaFoldDB" id="A0LAH8"/>
<reference evidence="3" key="1">
    <citation type="journal article" date="2009" name="Appl. Environ. Microbiol.">
        <title>Complete genome sequence of the chemolithoautotrophic marine magnetotactic coccus strain MC-1.</title>
        <authorList>
            <person name="Schubbe S."/>
            <person name="Williams T.J."/>
            <person name="Xie G."/>
            <person name="Kiss H.E."/>
            <person name="Brettin T.S."/>
            <person name="Martinez D."/>
            <person name="Ross C.A."/>
            <person name="Schuler D."/>
            <person name="Cox B.L."/>
            <person name="Nealson K.H."/>
            <person name="Bazylinski D.A."/>
        </authorList>
    </citation>
    <scope>NUCLEOTIDE SEQUENCE [LARGE SCALE GENOMIC DNA]</scope>
    <source>
        <strain evidence="3">ATCC BAA-1437 / JCM 17883 / MC-1</strain>
    </source>
</reference>